<gene>
    <name evidence="2" type="ordered locus">Turpa_1903</name>
</gene>
<proteinExistence type="predicted"/>
<dbReference type="EMBL" id="CP002959">
    <property type="protein sequence ID" value="AFM12550.1"/>
    <property type="molecule type" value="Genomic_DNA"/>
</dbReference>
<feature type="signal peptide" evidence="1">
    <location>
        <begin position="1"/>
        <end position="19"/>
    </location>
</feature>
<dbReference type="RefSeq" id="WP_014803059.1">
    <property type="nucleotide sequence ID" value="NC_018020.1"/>
</dbReference>
<dbReference type="STRING" id="869212.Turpa_1903"/>
<dbReference type="AlphaFoldDB" id="I4B5J3"/>
<evidence type="ECO:0008006" key="4">
    <source>
        <dbReference type="Google" id="ProtNLM"/>
    </source>
</evidence>
<keyword evidence="3" id="KW-1185">Reference proteome</keyword>
<dbReference type="KEGG" id="tpx:Turpa_1903"/>
<keyword evidence="1" id="KW-0732">Signal</keyword>
<dbReference type="PROSITE" id="PS51257">
    <property type="entry name" value="PROKAR_LIPOPROTEIN"/>
    <property type="match status" value="1"/>
</dbReference>
<protein>
    <recommendedName>
        <fullName evidence="4">Lipoprotein</fullName>
    </recommendedName>
</protein>
<organism evidence="2 3">
    <name type="scientific">Turneriella parva (strain ATCC BAA-1111 / DSM 21527 / NCTC 11395 / H)</name>
    <name type="common">Leptospira parva</name>
    <dbReference type="NCBI Taxonomy" id="869212"/>
    <lineage>
        <taxon>Bacteria</taxon>
        <taxon>Pseudomonadati</taxon>
        <taxon>Spirochaetota</taxon>
        <taxon>Spirochaetia</taxon>
        <taxon>Leptospirales</taxon>
        <taxon>Leptospiraceae</taxon>
        <taxon>Turneriella</taxon>
    </lineage>
</organism>
<evidence type="ECO:0000313" key="2">
    <source>
        <dbReference type="EMBL" id="AFM12550.1"/>
    </source>
</evidence>
<name>I4B5J3_TURPD</name>
<dbReference type="Proteomes" id="UP000006048">
    <property type="component" value="Chromosome"/>
</dbReference>
<evidence type="ECO:0000256" key="1">
    <source>
        <dbReference type="SAM" id="SignalP"/>
    </source>
</evidence>
<dbReference type="HOGENOM" id="CLU_1106737_0_0_12"/>
<reference evidence="2 3" key="1">
    <citation type="submission" date="2012-06" db="EMBL/GenBank/DDBJ databases">
        <title>The complete chromosome of genome of Turneriella parva DSM 21527.</title>
        <authorList>
            <consortium name="US DOE Joint Genome Institute (JGI-PGF)"/>
            <person name="Lucas S."/>
            <person name="Han J."/>
            <person name="Lapidus A."/>
            <person name="Bruce D."/>
            <person name="Goodwin L."/>
            <person name="Pitluck S."/>
            <person name="Peters L."/>
            <person name="Kyrpides N."/>
            <person name="Mavromatis K."/>
            <person name="Ivanova N."/>
            <person name="Mikhailova N."/>
            <person name="Chertkov O."/>
            <person name="Detter J.C."/>
            <person name="Tapia R."/>
            <person name="Han C."/>
            <person name="Land M."/>
            <person name="Hauser L."/>
            <person name="Markowitz V."/>
            <person name="Cheng J.-F."/>
            <person name="Hugenholtz P."/>
            <person name="Woyke T."/>
            <person name="Wu D."/>
            <person name="Gronow S."/>
            <person name="Wellnitz S."/>
            <person name="Brambilla E."/>
            <person name="Klenk H.-P."/>
            <person name="Eisen J.A."/>
        </authorList>
    </citation>
    <scope>NUCLEOTIDE SEQUENCE [LARGE SCALE GENOMIC DNA]</scope>
    <source>
        <strain evidence="3">ATCC BAA-1111 / DSM 21527 / NCTC 11395 / H</strain>
    </source>
</reference>
<feature type="chain" id="PRO_5003686739" description="Lipoprotein" evidence="1">
    <location>
        <begin position="20"/>
        <end position="251"/>
    </location>
</feature>
<sequence>MKMQRSIPVLIISSLMLFAACGKKKTETQPGQQARIAYTVYQLGLYEKTDAAKASEWLNRAEMVTVLETVSVPDAKNPAKKVEWAKIERTTGKQGFVDATRLESKAFVVTGNLDIFNVNQVSGKKLTSVPQGHVGFVVEERGDWAKVRFGYKVYEKWDQPKPTLKYVDQQWAQLTGVSYDPVAIGEGVEFEAAARKFFDADAAKKAQGKKDLETIVNDGKSAFATLAKNVLATAIESAPAEAAPAEGAAAP</sequence>
<evidence type="ECO:0000313" key="3">
    <source>
        <dbReference type="Proteomes" id="UP000006048"/>
    </source>
</evidence>
<accession>I4B5J3</accession>